<dbReference type="GO" id="GO:0003677">
    <property type="term" value="F:DNA binding"/>
    <property type="evidence" value="ECO:0007669"/>
    <property type="project" value="UniProtKB-KW"/>
</dbReference>
<dbReference type="GO" id="GO:0006351">
    <property type="term" value="P:DNA-templated transcription"/>
    <property type="evidence" value="ECO:0007669"/>
    <property type="project" value="InterPro"/>
</dbReference>
<dbReference type="GO" id="GO:0008270">
    <property type="term" value="F:zinc ion binding"/>
    <property type="evidence" value="ECO:0007669"/>
    <property type="project" value="InterPro"/>
</dbReference>
<dbReference type="RefSeq" id="XP_025490826.1">
    <property type="nucleotide sequence ID" value="XM_025637480.1"/>
</dbReference>
<evidence type="ECO:0000256" key="7">
    <source>
        <dbReference type="SAM" id="Phobius"/>
    </source>
</evidence>
<dbReference type="STRING" id="1448315.A0A319C3T8"/>
<feature type="region of interest" description="Disordered" evidence="6">
    <location>
        <begin position="1"/>
        <end position="39"/>
    </location>
</feature>
<keyword evidence="4" id="KW-0804">Transcription</keyword>
<sequence length="1015" mass="113591">MQSLDLSTDHSSSWRVQTSPLLPRNTGSSGGQDLDSRRRNPLVSNLSSWFCNTIEHVSKRSMQACETCYKRKIKCEVEGSSNACIQCMRRNIPCKFTTRKEKRESLKRTQYVRTLEERVKRTESLLRAAGLFAEELSLEDEYLSEEGDDCDRDLDSDDDLISPYFSPRAGVSRRNSEPSALDASSDLPDAQPHPSNDKGKLQAAPESPKGGNRAIPKPGQPHAPLFVLDNREEYRYYGRSSSMSILSREGLEWIKRKTGETKLVNVIFSDSTRDSPWDYWRPDVFHDIFTSEVFKPLPPRAEVFALLRDYFRTVNRLFPLYHEATFMRLVEWQYTQQTCDDAARWASINILLSLAYEYRFSNCQKSEKDRERAWLYYKNAMSVFVELSLRRTDLLSIQALLGMALFLRGNSGTQSSLPIITAAVQACHRMGLHRNIARPHLSPTEQEQRRRVFWVAYILDQSTCIRAGSSPIQNHEDFDVDFPADNTDDAFVTSSHNSFFRQLCKITVIKSRMYSKLYSTKALEHKSPAVIFQGIRELHSELEEWKSANPFECRLKKRGTGQDFLLGFASAGLQFVYYNTMLMIHRLPVLLHFGCMDHIARGHPMDDYGLILSEATVSSEICVQAARDTLKLVNNLPWGDIAWIWSLLYYVFLAVMNIFVNILKNPQHPKAKEDLQSLTMAATFFATLIPGDGPGHYARFMTKMSANFERLARNLVERDVKVLKPGDMKSNSPETNKDEDRTASRTAADQTGYSRHRQPGLASQSRTSLPTSTPTSPTSSAAHKNTHNIAPNIEGLPQINSSGYVVPDSFSPAPNPETYPTSPPPLTTTYSQRPQAQSHSQSATPVPLRPSDAPSQQQQPFGISGFDAGFFPVSVNSDNFHFGQPGLWQIPLTADWELSPQALNGIFSFDLNYPIPDASHSQPMADLGSNVSMDAPPPSQFGTPNLGGQQAMGPIPMDLGLPPYAPNMVPPPRSGGSQGQAPVSDDAAAAAAAQAMQANAMWMNGPFSGPYPFPM</sequence>
<dbReference type="Gene3D" id="4.10.240.10">
    <property type="entry name" value="Zn(2)-C6 fungal-type DNA-binding domain"/>
    <property type="match status" value="1"/>
</dbReference>
<evidence type="ECO:0000256" key="3">
    <source>
        <dbReference type="ARBA" id="ARBA00023125"/>
    </source>
</evidence>
<protein>
    <recommendedName>
        <fullName evidence="8">Zn(2)-C6 fungal-type domain-containing protein</fullName>
    </recommendedName>
</protein>
<feature type="compositionally biased region" description="Polar residues" evidence="6">
    <location>
        <begin position="1"/>
        <end position="20"/>
    </location>
</feature>
<accession>A0A319C3T8</accession>
<dbReference type="InterPro" id="IPR007219">
    <property type="entry name" value="XnlR_reg_dom"/>
</dbReference>
<dbReference type="SMART" id="SM00066">
    <property type="entry name" value="GAL4"/>
    <property type="match status" value="1"/>
</dbReference>
<keyword evidence="7" id="KW-0472">Membrane</keyword>
<dbReference type="SUPFAM" id="SSF57701">
    <property type="entry name" value="Zn2/Cys6 DNA-binding domain"/>
    <property type="match status" value="1"/>
</dbReference>
<keyword evidence="10" id="KW-1185">Reference proteome</keyword>
<keyword evidence="1" id="KW-0479">Metal-binding</keyword>
<dbReference type="PANTHER" id="PTHR46910:SF2">
    <property type="entry name" value="ZN(II)2CYS6 TRANSCRIPTION FACTOR (EUROFUNG)"/>
    <property type="match status" value="1"/>
</dbReference>
<dbReference type="Pfam" id="PF04082">
    <property type="entry name" value="Fungal_trans"/>
    <property type="match status" value="1"/>
</dbReference>
<feature type="region of interest" description="Disordered" evidence="6">
    <location>
        <begin position="146"/>
        <end position="224"/>
    </location>
</feature>
<keyword evidence="7" id="KW-1133">Transmembrane helix</keyword>
<dbReference type="AlphaFoldDB" id="A0A319C3T8"/>
<feature type="region of interest" description="Disordered" evidence="6">
    <location>
        <begin position="722"/>
        <end position="863"/>
    </location>
</feature>
<keyword evidence="5" id="KW-0539">Nucleus</keyword>
<feature type="domain" description="Zn(2)-C6 fungal-type" evidence="8">
    <location>
        <begin position="64"/>
        <end position="96"/>
    </location>
</feature>
<dbReference type="EMBL" id="KZ821708">
    <property type="protein sequence ID" value="PYH80626.1"/>
    <property type="molecule type" value="Genomic_DNA"/>
</dbReference>
<gene>
    <name evidence="9" type="ORF">BO82DRAFT_375456</name>
</gene>
<dbReference type="OrthoDB" id="2123952at2759"/>
<dbReference type="Proteomes" id="UP000248340">
    <property type="component" value="Unassembled WGS sequence"/>
</dbReference>
<feature type="compositionally biased region" description="Acidic residues" evidence="6">
    <location>
        <begin position="146"/>
        <end position="160"/>
    </location>
</feature>
<dbReference type="VEuPathDB" id="FungiDB:BO82DRAFT_375456"/>
<dbReference type="InterPro" id="IPR050987">
    <property type="entry name" value="AtrR-like"/>
</dbReference>
<dbReference type="GO" id="GO:0000981">
    <property type="term" value="F:DNA-binding transcription factor activity, RNA polymerase II-specific"/>
    <property type="evidence" value="ECO:0007669"/>
    <property type="project" value="InterPro"/>
</dbReference>
<keyword evidence="2" id="KW-0805">Transcription regulation</keyword>
<dbReference type="Pfam" id="PF00172">
    <property type="entry name" value="Zn_clus"/>
    <property type="match status" value="1"/>
</dbReference>
<dbReference type="CDD" id="cd12148">
    <property type="entry name" value="fungal_TF_MHR"/>
    <property type="match status" value="1"/>
</dbReference>
<dbReference type="PROSITE" id="PS50048">
    <property type="entry name" value="ZN2_CY6_FUNGAL_2"/>
    <property type="match status" value="1"/>
</dbReference>
<name>A0A319C3T8_9EURO</name>
<reference evidence="9 10" key="1">
    <citation type="submission" date="2016-12" db="EMBL/GenBank/DDBJ databases">
        <title>The genomes of Aspergillus section Nigri reveals drivers in fungal speciation.</title>
        <authorList>
            <consortium name="DOE Joint Genome Institute"/>
            <person name="Vesth T.C."/>
            <person name="Nybo J."/>
            <person name="Theobald S."/>
            <person name="Brandl J."/>
            <person name="Frisvad J.C."/>
            <person name="Nielsen K.F."/>
            <person name="Lyhne E.K."/>
            <person name="Kogle M.E."/>
            <person name="Kuo A."/>
            <person name="Riley R."/>
            <person name="Clum A."/>
            <person name="Nolan M."/>
            <person name="Lipzen A."/>
            <person name="Salamov A."/>
            <person name="Henrissat B."/>
            <person name="Wiebenga A."/>
            <person name="De Vries R.P."/>
            <person name="Grigoriev I.V."/>
            <person name="Mortensen U.H."/>
            <person name="Andersen M.R."/>
            <person name="Baker S.E."/>
        </authorList>
    </citation>
    <scope>NUCLEOTIDE SEQUENCE [LARGE SCALE GENOMIC DNA]</scope>
    <source>
        <strain evidence="9 10">CBS 121591</strain>
    </source>
</reference>
<evidence type="ECO:0000256" key="4">
    <source>
        <dbReference type="ARBA" id="ARBA00023163"/>
    </source>
</evidence>
<feature type="transmembrane region" description="Helical" evidence="7">
    <location>
        <begin position="642"/>
        <end position="663"/>
    </location>
</feature>
<proteinExistence type="predicted"/>
<evidence type="ECO:0000259" key="8">
    <source>
        <dbReference type="PROSITE" id="PS50048"/>
    </source>
</evidence>
<dbReference type="CDD" id="cd00067">
    <property type="entry name" value="GAL4"/>
    <property type="match status" value="1"/>
</dbReference>
<evidence type="ECO:0000256" key="6">
    <source>
        <dbReference type="SAM" id="MobiDB-lite"/>
    </source>
</evidence>
<dbReference type="PANTHER" id="PTHR46910">
    <property type="entry name" value="TRANSCRIPTION FACTOR PDR1"/>
    <property type="match status" value="1"/>
</dbReference>
<dbReference type="InterPro" id="IPR036864">
    <property type="entry name" value="Zn2-C6_fun-type_DNA-bd_sf"/>
</dbReference>
<feature type="compositionally biased region" description="Low complexity" evidence="6">
    <location>
        <begin position="763"/>
        <end position="780"/>
    </location>
</feature>
<dbReference type="InterPro" id="IPR001138">
    <property type="entry name" value="Zn2Cys6_DnaBD"/>
</dbReference>
<keyword evidence="3" id="KW-0238">DNA-binding</keyword>
<keyword evidence="7" id="KW-0812">Transmembrane</keyword>
<dbReference type="SMART" id="SM00906">
    <property type="entry name" value="Fungal_trans"/>
    <property type="match status" value="1"/>
</dbReference>
<evidence type="ECO:0000313" key="9">
    <source>
        <dbReference type="EMBL" id="PYH80626.1"/>
    </source>
</evidence>
<feature type="compositionally biased region" description="Polar residues" evidence="6">
    <location>
        <begin position="744"/>
        <end position="753"/>
    </location>
</feature>
<organism evidence="9 10">
    <name type="scientific">Aspergillus uvarum CBS 121591</name>
    <dbReference type="NCBI Taxonomy" id="1448315"/>
    <lineage>
        <taxon>Eukaryota</taxon>
        <taxon>Fungi</taxon>
        <taxon>Dikarya</taxon>
        <taxon>Ascomycota</taxon>
        <taxon>Pezizomycotina</taxon>
        <taxon>Eurotiomycetes</taxon>
        <taxon>Eurotiomycetidae</taxon>
        <taxon>Eurotiales</taxon>
        <taxon>Aspergillaceae</taxon>
        <taxon>Aspergillus</taxon>
        <taxon>Aspergillus subgen. Circumdati</taxon>
    </lineage>
</organism>
<evidence type="ECO:0000256" key="2">
    <source>
        <dbReference type="ARBA" id="ARBA00023015"/>
    </source>
</evidence>
<dbReference type="GeneID" id="37140222"/>
<evidence type="ECO:0000313" key="10">
    <source>
        <dbReference type="Proteomes" id="UP000248340"/>
    </source>
</evidence>
<evidence type="ECO:0000256" key="5">
    <source>
        <dbReference type="ARBA" id="ARBA00023242"/>
    </source>
</evidence>
<feature type="compositionally biased region" description="Polar residues" evidence="6">
    <location>
        <begin position="830"/>
        <end position="844"/>
    </location>
</feature>
<dbReference type="GO" id="GO:0009893">
    <property type="term" value="P:positive regulation of metabolic process"/>
    <property type="evidence" value="ECO:0007669"/>
    <property type="project" value="UniProtKB-ARBA"/>
</dbReference>
<evidence type="ECO:0000256" key="1">
    <source>
        <dbReference type="ARBA" id="ARBA00022723"/>
    </source>
</evidence>
<feature type="compositionally biased region" description="Pro residues" evidence="6">
    <location>
        <begin position="813"/>
        <end position="826"/>
    </location>
</feature>